<evidence type="ECO:0000259" key="3">
    <source>
        <dbReference type="SMART" id="SM00228"/>
    </source>
</evidence>
<keyword evidence="5" id="KW-1185">Reference proteome</keyword>
<dbReference type="EMBL" id="BDSP01000014">
    <property type="protein sequence ID" value="GAX10002.1"/>
    <property type="molecule type" value="Genomic_DNA"/>
</dbReference>
<keyword evidence="2" id="KW-0812">Transmembrane</keyword>
<feature type="transmembrane region" description="Helical" evidence="2">
    <location>
        <begin position="392"/>
        <end position="413"/>
    </location>
</feature>
<dbReference type="PANTHER" id="PTHR38909:SF1">
    <property type="entry name" value="G PROTEIN GAMMA DOMAIN-CONTAINING PROTEIN"/>
    <property type="match status" value="1"/>
</dbReference>
<dbReference type="Gene3D" id="2.30.42.10">
    <property type="match status" value="1"/>
</dbReference>
<keyword evidence="2" id="KW-1133">Transmembrane helix</keyword>
<dbReference type="PANTHER" id="PTHR38909">
    <property type="entry name" value="G PROTEIN GAMMA DOMAIN-CONTAINING PROTEIN"/>
    <property type="match status" value="1"/>
</dbReference>
<feature type="region of interest" description="Disordered" evidence="1">
    <location>
        <begin position="101"/>
        <end position="205"/>
    </location>
</feature>
<dbReference type="PRINTS" id="PR01217">
    <property type="entry name" value="PRICHEXTENSN"/>
</dbReference>
<feature type="compositionally biased region" description="Low complexity" evidence="1">
    <location>
        <begin position="101"/>
        <end position="111"/>
    </location>
</feature>
<evidence type="ECO:0000313" key="5">
    <source>
        <dbReference type="Proteomes" id="UP000198406"/>
    </source>
</evidence>
<evidence type="ECO:0000256" key="1">
    <source>
        <dbReference type="SAM" id="MobiDB-lite"/>
    </source>
</evidence>
<dbReference type="InterPro" id="IPR001478">
    <property type="entry name" value="PDZ"/>
</dbReference>
<dbReference type="AlphaFoldDB" id="A0A1Z5J7W6"/>
<feature type="domain" description="PDZ" evidence="3">
    <location>
        <begin position="547"/>
        <end position="618"/>
    </location>
</feature>
<dbReference type="SMART" id="SM00228">
    <property type="entry name" value="PDZ"/>
    <property type="match status" value="1"/>
</dbReference>
<proteinExistence type="predicted"/>
<protein>
    <recommendedName>
        <fullName evidence="3">PDZ domain-containing protein</fullName>
    </recommendedName>
</protein>
<reference evidence="4 5" key="1">
    <citation type="journal article" date="2015" name="Plant Cell">
        <title>Oil accumulation by the oleaginous diatom Fistulifera solaris as revealed by the genome and transcriptome.</title>
        <authorList>
            <person name="Tanaka T."/>
            <person name="Maeda Y."/>
            <person name="Veluchamy A."/>
            <person name="Tanaka M."/>
            <person name="Abida H."/>
            <person name="Marechal E."/>
            <person name="Bowler C."/>
            <person name="Muto M."/>
            <person name="Sunaga Y."/>
            <person name="Tanaka M."/>
            <person name="Yoshino T."/>
            <person name="Taniguchi T."/>
            <person name="Fukuda Y."/>
            <person name="Nemoto M."/>
            <person name="Matsumoto M."/>
            <person name="Wong P.S."/>
            <person name="Aburatani S."/>
            <person name="Fujibuchi W."/>
        </authorList>
    </citation>
    <scope>NUCLEOTIDE SEQUENCE [LARGE SCALE GENOMIC DNA]</scope>
    <source>
        <strain evidence="4 5">JPCC DA0580</strain>
    </source>
</reference>
<dbReference type="InParanoid" id="A0A1Z5J7W6"/>
<gene>
    <name evidence="4" type="ORF">FisN_25Lh150</name>
</gene>
<sequence length="626" mass="67768">MKSSTNRRIRLGRESNTDHAVDHLHATSLLSPNQWCCWIVLLVIAACFPVPVQGQQPTITFPSTPSIVIIPSPVVTPTSLGPVASQPIAAPVVRPVAEPVSQPVTQPVTAPVKPPTPRPTFPRTKSPTPSPTPWPSRAPSEIPSIVPTFEPTPKPTRKPTPRPSDAPSILPSHLPTFLETTQSPTTPLMTSEPSGAAETPSPTALPLPTLLPNIPTERPSIVPSATPPSMRPTVARPSSVPLSSEIVNVIMLLESMNGLLRGRAAIDFESATAAHIEQTTESNGYQIANFTVETTINNQEVVESDRRQLQSVAPLQVALSILIEYQDSSQNDPFDPALLVEEAFNSDEERNSYIARLKEKNTEFSTLESVSLLVDGEKPEEEAVEPTKSKNLGIIFGGIVGGVVGLALAAFFFSRRSQQYQDPPSKQVYTETALTGSEAPNRIQTEIVVDRQDDVSTLGDPVFTGVMAMDVVDRDERTASVADDYDYAKEYLMGQARERLLSVDSGPSGKTTATFPRVFADDASFEQQYEDDQPPEDKKFEVHVPPGKLGMVIDTPNGGVPIVHAIKPESVLADKVVVGDRLISVDGEDVTSMTAVQVSKLISVKSNEDRILKFVRNRSVIDSLGR</sequence>
<dbReference type="OrthoDB" id="48254at2759"/>
<evidence type="ECO:0000313" key="4">
    <source>
        <dbReference type="EMBL" id="GAX10002.1"/>
    </source>
</evidence>
<dbReference type="Proteomes" id="UP000198406">
    <property type="component" value="Unassembled WGS sequence"/>
</dbReference>
<organism evidence="4 5">
    <name type="scientific">Fistulifera solaris</name>
    <name type="common">Oleaginous diatom</name>
    <dbReference type="NCBI Taxonomy" id="1519565"/>
    <lineage>
        <taxon>Eukaryota</taxon>
        <taxon>Sar</taxon>
        <taxon>Stramenopiles</taxon>
        <taxon>Ochrophyta</taxon>
        <taxon>Bacillariophyta</taxon>
        <taxon>Bacillariophyceae</taxon>
        <taxon>Bacillariophycidae</taxon>
        <taxon>Naviculales</taxon>
        <taxon>Naviculaceae</taxon>
        <taxon>Fistulifera</taxon>
    </lineage>
</organism>
<dbReference type="SUPFAM" id="SSF50156">
    <property type="entry name" value="PDZ domain-like"/>
    <property type="match status" value="1"/>
</dbReference>
<comment type="caution">
    <text evidence="4">The sequence shown here is derived from an EMBL/GenBank/DDBJ whole genome shotgun (WGS) entry which is preliminary data.</text>
</comment>
<name>A0A1Z5J7W6_FISSO</name>
<keyword evidence="2" id="KW-0472">Membrane</keyword>
<dbReference type="InterPro" id="IPR036034">
    <property type="entry name" value="PDZ_sf"/>
</dbReference>
<accession>A0A1Z5J7W6</accession>
<feature type="compositionally biased region" description="Polar residues" evidence="1">
    <location>
        <begin position="178"/>
        <end position="193"/>
    </location>
</feature>
<evidence type="ECO:0000256" key="2">
    <source>
        <dbReference type="SAM" id="Phobius"/>
    </source>
</evidence>